<keyword evidence="2" id="KW-1185">Reference proteome</keyword>
<dbReference type="Proteomes" id="UP000317804">
    <property type="component" value="Segment"/>
</dbReference>
<dbReference type="EMBL" id="MK937591">
    <property type="protein sequence ID" value="QDH91671.1"/>
    <property type="molecule type" value="Genomic_DNA"/>
</dbReference>
<organism evidence="1 2">
    <name type="scientific">Microbacterium phage Cinna</name>
    <dbReference type="NCBI Taxonomy" id="2591215"/>
    <lineage>
        <taxon>Viruses</taxon>
        <taxon>Duplodnaviria</taxon>
        <taxon>Heunggongvirae</taxon>
        <taxon>Uroviricota</taxon>
        <taxon>Caudoviricetes</taxon>
        <taxon>Kutznervirinae</taxon>
        <taxon>Mementomorivirus</taxon>
        <taxon>Mementomorivirus cinna</taxon>
    </lineage>
</organism>
<evidence type="ECO:0000313" key="2">
    <source>
        <dbReference type="Proteomes" id="UP000317804"/>
    </source>
</evidence>
<accession>A0A514DDG9</accession>
<dbReference type="KEGG" id="vg:80004755"/>
<gene>
    <name evidence="1" type="primary">87</name>
    <name evidence="1" type="ORF">PBI_CINNA_87</name>
</gene>
<reference evidence="1 2" key="1">
    <citation type="submission" date="2019-05" db="EMBL/GenBank/DDBJ databases">
        <authorList>
            <person name="Stoner T.H."/>
            <person name="Aull H.G."/>
            <person name="Divens A.M."/>
            <person name="Zack K."/>
            <person name="Garlena R.A."/>
            <person name="Russell D.A."/>
            <person name="Pope W.H."/>
            <person name="Jacobs-Sera D."/>
            <person name="Hatfull G.F."/>
        </authorList>
    </citation>
    <scope>NUCLEOTIDE SEQUENCE [LARGE SCALE GENOMIC DNA]</scope>
</reference>
<proteinExistence type="predicted"/>
<evidence type="ECO:0000313" key="1">
    <source>
        <dbReference type="EMBL" id="QDH91671.1"/>
    </source>
</evidence>
<name>A0A514DDG9_9CAUD</name>
<dbReference type="RefSeq" id="YP_010751094.1">
    <property type="nucleotide sequence ID" value="NC_073365.1"/>
</dbReference>
<dbReference type="GeneID" id="80004755"/>
<protein>
    <submittedName>
        <fullName evidence="1">Uncharacterized protein</fullName>
    </submittedName>
</protein>
<sequence>MTASRLVTIFCDHPGCGQWEDAGIGDTATAARAGLKGRWRTGVSGTDGITRDYCPEHRKATP</sequence>